<gene>
    <name evidence="1" type="ORF">PEPS_15020</name>
</gene>
<dbReference type="EMBL" id="AP025292">
    <property type="protein sequence ID" value="BDC99221.1"/>
    <property type="molecule type" value="Genomic_DNA"/>
</dbReference>
<evidence type="ECO:0008006" key="3">
    <source>
        <dbReference type="Google" id="ProtNLM"/>
    </source>
</evidence>
<dbReference type="Proteomes" id="UP001354989">
    <property type="component" value="Chromosome"/>
</dbReference>
<evidence type="ECO:0000313" key="2">
    <source>
        <dbReference type="Proteomes" id="UP001354989"/>
    </source>
</evidence>
<protein>
    <recommendedName>
        <fullName evidence="3">Lipoprotein</fullName>
    </recommendedName>
</protein>
<proteinExistence type="predicted"/>
<organism evidence="1 2">
    <name type="scientific">Persicobacter psychrovividus</name>
    <dbReference type="NCBI Taxonomy" id="387638"/>
    <lineage>
        <taxon>Bacteria</taxon>
        <taxon>Pseudomonadati</taxon>
        <taxon>Bacteroidota</taxon>
        <taxon>Cytophagia</taxon>
        <taxon>Cytophagales</taxon>
        <taxon>Persicobacteraceae</taxon>
        <taxon>Persicobacter</taxon>
    </lineage>
</organism>
<name>A0ABM7VE48_9BACT</name>
<sequence length="215" mass="25278">MQYLQLLIVLFVLGCTTPDSQTQSSTSYFYVHYDYLIPDILYLDTSFFELKNEHLGMQYHLKHQYKESKTNNQYSFTKKEGKNAVHRYIGKTEKTDSLYFVAKKILRTSNFECEVYKFAQDPGSKDGCINYFWVPSIGIILHRSATWGNYSKLQTNDFELNQKINTITEIIYQKNNFYRGCRGSNEIIDDIPDGSGSIRLIHPFYFKPMRSIYHV</sequence>
<evidence type="ECO:0000313" key="1">
    <source>
        <dbReference type="EMBL" id="BDC99221.1"/>
    </source>
</evidence>
<keyword evidence="2" id="KW-1185">Reference proteome</keyword>
<reference evidence="1 2" key="1">
    <citation type="submission" date="2021-12" db="EMBL/GenBank/DDBJ databases">
        <title>Genome sequencing of bacteria with rrn-lacking chromosome and rrn-plasmid.</title>
        <authorList>
            <person name="Anda M."/>
            <person name="Iwasaki W."/>
        </authorList>
    </citation>
    <scope>NUCLEOTIDE SEQUENCE [LARGE SCALE GENOMIC DNA]</scope>
    <source>
        <strain evidence="1 2">NBRC 101262</strain>
    </source>
</reference>
<accession>A0ABM7VE48</accession>